<name>A0A5N6QG31_9ROSI</name>
<keyword evidence="6 7" id="KW-0472">Membrane</keyword>
<dbReference type="GO" id="GO:0008271">
    <property type="term" value="F:secondary active sulfate transmembrane transporter activity"/>
    <property type="evidence" value="ECO:0007669"/>
    <property type="project" value="InterPro"/>
</dbReference>
<feature type="transmembrane region" description="Helical" evidence="7">
    <location>
        <begin position="207"/>
        <end position="234"/>
    </location>
</feature>
<dbReference type="InterPro" id="IPR001902">
    <property type="entry name" value="SLC26A/SulP_fam"/>
</dbReference>
<keyword evidence="4 7" id="KW-0812">Transmembrane</keyword>
<dbReference type="NCBIfam" id="TIGR00815">
    <property type="entry name" value="sulP"/>
    <property type="match status" value="1"/>
</dbReference>
<dbReference type="EMBL" id="CM017321">
    <property type="protein sequence ID" value="KAE7997421.1"/>
    <property type="molecule type" value="Genomic_DNA"/>
</dbReference>
<comment type="similarity">
    <text evidence="2">Belongs to the SLC26A/SulP transporter (TC 2.A.53) family.</text>
</comment>
<dbReference type="CDD" id="cd07042">
    <property type="entry name" value="STAS_SulP_like_sulfate_transporter"/>
    <property type="match status" value="1"/>
</dbReference>
<dbReference type="Gene3D" id="3.30.750.24">
    <property type="entry name" value="STAS domain"/>
    <property type="match status" value="1"/>
</dbReference>
<dbReference type="InterPro" id="IPR036513">
    <property type="entry name" value="STAS_dom_sf"/>
</dbReference>
<feature type="transmembrane region" description="Helical" evidence="7">
    <location>
        <begin position="468"/>
        <end position="496"/>
    </location>
</feature>
<dbReference type="Proteomes" id="UP000327013">
    <property type="component" value="Chromosome 1"/>
</dbReference>
<evidence type="ECO:0000256" key="3">
    <source>
        <dbReference type="ARBA" id="ARBA00022448"/>
    </source>
</evidence>
<feature type="transmembrane region" description="Helical" evidence="7">
    <location>
        <begin position="439"/>
        <end position="456"/>
    </location>
</feature>
<evidence type="ECO:0000256" key="1">
    <source>
        <dbReference type="ARBA" id="ARBA00004141"/>
    </source>
</evidence>
<feature type="transmembrane region" description="Helical" evidence="7">
    <location>
        <begin position="282"/>
        <end position="304"/>
    </location>
</feature>
<feature type="transmembrane region" description="Helical" evidence="7">
    <location>
        <begin position="254"/>
        <end position="270"/>
    </location>
</feature>
<evidence type="ECO:0000256" key="7">
    <source>
        <dbReference type="SAM" id="Phobius"/>
    </source>
</evidence>
<dbReference type="GO" id="GO:0016020">
    <property type="term" value="C:membrane"/>
    <property type="evidence" value="ECO:0007669"/>
    <property type="project" value="UniProtKB-SubCell"/>
</dbReference>
<dbReference type="Pfam" id="PF00916">
    <property type="entry name" value="Sulfate_transp"/>
    <property type="match status" value="1"/>
</dbReference>
<feature type="transmembrane region" description="Helical" evidence="7">
    <location>
        <begin position="172"/>
        <end position="195"/>
    </location>
</feature>
<proteinExistence type="inferred from homology"/>
<organism evidence="9 10">
    <name type="scientific">Carpinus fangiana</name>
    <dbReference type="NCBI Taxonomy" id="176857"/>
    <lineage>
        <taxon>Eukaryota</taxon>
        <taxon>Viridiplantae</taxon>
        <taxon>Streptophyta</taxon>
        <taxon>Embryophyta</taxon>
        <taxon>Tracheophyta</taxon>
        <taxon>Spermatophyta</taxon>
        <taxon>Magnoliopsida</taxon>
        <taxon>eudicotyledons</taxon>
        <taxon>Gunneridae</taxon>
        <taxon>Pentapetalae</taxon>
        <taxon>rosids</taxon>
        <taxon>fabids</taxon>
        <taxon>Fagales</taxon>
        <taxon>Betulaceae</taxon>
        <taxon>Carpinus</taxon>
    </lineage>
</organism>
<feature type="domain" description="STAS" evidence="8">
    <location>
        <begin position="524"/>
        <end position="647"/>
    </location>
</feature>
<dbReference type="InterPro" id="IPR002645">
    <property type="entry name" value="STAS_dom"/>
</dbReference>
<keyword evidence="3" id="KW-0813">Transport</keyword>
<evidence type="ECO:0000259" key="8">
    <source>
        <dbReference type="PROSITE" id="PS50801"/>
    </source>
</evidence>
<evidence type="ECO:0000256" key="2">
    <source>
        <dbReference type="ARBA" id="ARBA00008692"/>
    </source>
</evidence>
<evidence type="ECO:0000256" key="5">
    <source>
        <dbReference type="ARBA" id="ARBA00022989"/>
    </source>
</evidence>
<feature type="transmembrane region" description="Helical" evidence="7">
    <location>
        <begin position="328"/>
        <end position="351"/>
    </location>
</feature>
<evidence type="ECO:0000313" key="9">
    <source>
        <dbReference type="EMBL" id="KAE7997421.1"/>
    </source>
</evidence>
<evidence type="ECO:0000256" key="6">
    <source>
        <dbReference type="ARBA" id="ARBA00023136"/>
    </source>
</evidence>
<dbReference type="SUPFAM" id="SSF52091">
    <property type="entry name" value="SpoIIaa-like"/>
    <property type="match status" value="1"/>
</dbReference>
<comment type="subcellular location">
    <subcellularLocation>
        <location evidence="1">Membrane</location>
        <topology evidence="1">Multi-pass membrane protein</topology>
    </subcellularLocation>
</comment>
<dbReference type="FunFam" id="3.30.750.24:FF:000002">
    <property type="entry name" value="Sulfate transporter 31"/>
    <property type="match status" value="1"/>
</dbReference>
<dbReference type="InterPro" id="IPR018045">
    <property type="entry name" value="S04_transporter_CS"/>
</dbReference>
<dbReference type="OrthoDB" id="288203at2759"/>
<dbReference type="PROSITE" id="PS50801">
    <property type="entry name" value="STAS"/>
    <property type="match status" value="1"/>
</dbReference>
<gene>
    <name evidence="9" type="ORF">FH972_002060</name>
</gene>
<sequence length="655" mass="71813">MGVNSNRVEHFACPESNLTIPAELGGAMQIHDVCLPPEKTTLHKLKHRLSEIFFPDDPLYRFKNQTWLNKFILALQFFFPIFQWGSEYNVRLLRSDIISGLTIASLAIPQGISYAKLANLPPIVGLYSSFVPPLIYSILGSSKHLGVGPVSIASLVMGSMLSEAVSPNEDPILYLKLAFTATLFAGFFQASLGFLRLGFVIDFLSKATLVGFMAGAAVIVSLQQLKGLLGIVHFTSKMQMIPVMSSVLNQRDEWSWQTIVMGFGFLLFMLTARHISNRKPKLFWVSAAAPLTSVILSTLVVFLLKSKARGIPIIGHLPKGLNPPSLNMLYLSGPYLAVAIKTGIVTGILALTEGIAVGRTFAALNNYQVDGNKEMMAIGLMNMAGSCSSCYVTTGSFSRSAVNCNAGAQTAVSNIVMASAVLVTLLFLMPLFYYTPNVILAAIILTAVIGLIDYQAAYKLWKVDKLDFMACLCSFLGVLFISVPLGLAIAVGISVFKILLHVTRPNTMALGNIQGTQIYQNLSRYREASRVPSFLILAVESPIYFANSTYLQERMLRWVREEEEWIKANNASTLKCIILDMTAVTAIDTSGIDAICEIRKMMQKRTLKLVLANPVGSVMEKLEQSQLLESFRVNGLYLSVGEAVAHISSLWYPQP</sequence>
<feature type="transmembrane region" description="Helical" evidence="7">
    <location>
        <begin position="146"/>
        <end position="166"/>
    </location>
</feature>
<dbReference type="PANTHER" id="PTHR11814">
    <property type="entry name" value="SULFATE TRANSPORTER"/>
    <property type="match status" value="1"/>
</dbReference>
<dbReference type="Pfam" id="PF01740">
    <property type="entry name" value="STAS"/>
    <property type="match status" value="1"/>
</dbReference>
<feature type="transmembrane region" description="Helical" evidence="7">
    <location>
        <begin position="415"/>
        <end position="433"/>
    </location>
</feature>
<reference evidence="9 10" key="1">
    <citation type="submission" date="2019-06" db="EMBL/GenBank/DDBJ databases">
        <title>A chromosomal-level reference genome of Carpinus fangiana (Coryloideae, Betulaceae).</title>
        <authorList>
            <person name="Yang X."/>
            <person name="Wang Z."/>
            <person name="Zhang L."/>
            <person name="Hao G."/>
            <person name="Liu J."/>
            <person name="Yang Y."/>
        </authorList>
    </citation>
    <scope>NUCLEOTIDE SEQUENCE [LARGE SCALE GENOMIC DNA]</scope>
    <source>
        <strain evidence="9">Cfa_2016G</strain>
        <tissue evidence="9">Leaf</tissue>
    </source>
</reference>
<keyword evidence="5 7" id="KW-1133">Transmembrane helix</keyword>
<dbReference type="InterPro" id="IPR011547">
    <property type="entry name" value="SLC26A/SulP_dom"/>
</dbReference>
<evidence type="ECO:0000313" key="10">
    <source>
        <dbReference type="Proteomes" id="UP000327013"/>
    </source>
</evidence>
<dbReference type="AlphaFoldDB" id="A0A5N6QG31"/>
<keyword evidence="10" id="KW-1185">Reference proteome</keyword>
<protein>
    <recommendedName>
        <fullName evidence="8">STAS domain-containing protein</fullName>
    </recommendedName>
</protein>
<feature type="transmembrane region" description="Helical" evidence="7">
    <location>
        <begin position="120"/>
        <end position="139"/>
    </location>
</feature>
<dbReference type="PROSITE" id="PS01130">
    <property type="entry name" value="SLC26A"/>
    <property type="match status" value="1"/>
</dbReference>
<evidence type="ECO:0000256" key="4">
    <source>
        <dbReference type="ARBA" id="ARBA00022692"/>
    </source>
</evidence>
<accession>A0A5N6QG31</accession>